<dbReference type="Gene3D" id="3.40.1160.10">
    <property type="entry name" value="Acetylglutamate kinase-like"/>
    <property type="match status" value="1"/>
</dbReference>
<sequence>MKEKVLIALGGNALLQVGEKGTDQDQLKHVKETAHHFLDIIKEGYLISVTHGNGPQVGAILLQNEISKKNIPAMPLDICGAETQGFIGYMIQRLTYNQITKQSDDIKVVTVLTQVLVDKEDEAFKNPSKPVGPYYTKEEALVFEKEKNWTMIEQIGKGYRRCVPSPEPLEIIEAFSIKTLFDQKVIVISCGGGGIPVIKNDDGTLSGVEAVIDKDKTAAVLAKTINAEILMVLTDVEKAYINFHKPDQKALGNISVKEARKYLDEGQFGKGSMGPKIEAAIRFVEKGGKKSIITSLENALLALNGKTGTIISK</sequence>
<evidence type="ECO:0000256" key="2">
    <source>
        <dbReference type="ARBA" id="ARBA00022679"/>
    </source>
</evidence>
<reference evidence="5" key="1">
    <citation type="journal article" date="2015" name="Nature">
        <title>Complex archaea that bridge the gap between prokaryotes and eukaryotes.</title>
        <authorList>
            <person name="Spang A."/>
            <person name="Saw J.H."/>
            <person name="Jorgensen S.L."/>
            <person name="Zaremba-Niedzwiedzka K."/>
            <person name="Martijn J."/>
            <person name="Lind A.E."/>
            <person name="van Eijk R."/>
            <person name="Schleper C."/>
            <person name="Guy L."/>
            <person name="Ettema T.J."/>
        </authorList>
    </citation>
    <scope>NUCLEOTIDE SEQUENCE</scope>
</reference>
<organism evidence="5">
    <name type="scientific">marine sediment metagenome</name>
    <dbReference type="NCBI Taxonomy" id="412755"/>
    <lineage>
        <taxon>unclassified sequences</taxon>
        <taxon>metagenomes</taxon>
        <taxon>ecological metagenomes</taxon>
    </lineage>
</organism>
<dbReference type="FunFam" id="3.40.1160.10:FF:000007">
    <property type="entry name" value="Carbamate kinase"/>
    <property type="match status" value="1"/>
</dbReference>
<name>A0A0F9KI70_9ZZZZ</name>
<dbReference type="PANTHER" id="PTHR30409">
    <property type="entry name" value="CARBAMATE KINASE"/>
    <property type="match status" value="1"/>
</dbReference>
<keyword evidence="2" id="KW-0808">Transferase</keyword>
<dbReference type="GO" id="GO:0008804">
    <property type="term" value="F:carbamate kinase activity"/>
    <property type="evidence" value="ECO:0007669"/>
    <property type="project" value="InterPro"/>
</dbReference>
<dbReference type="InterPro" id="IPR003964">
    <property type="entry name" value="Carb_kinase"/>
</dbReference>
<dbReference type="NCBIfam" id="NF009007">
    <property type="entry name" value="PRK12352.1"/>
    <property type="match status" value="1"/>
</dbReference>
<comment type="caution">
    <text evidence="5">The sequence shown here is derived from an EMBL/GenBank/DDBJ whole genome shotgun (WGS) entry which is preliminary data.</text>
</comment>
<accession>A0A0F9KI70</accession>
<dbReference type="GO" id="GO:0005829">
    <property type="term" value="C:cytosol"/>
    <property type="evidence" value="ECO:0007669"/>
    <property type="project" value="TreeGrafter"/>
</dbReference>
<proteinExistence type="inferred from homology"/>
<evidence type="ECO:0000256" key="1">
    <source>
        <dbReference type="ARBA" id="ARBA00011066"/>
    </source>
</evidence>
<comment type="similarity">
    <text evidence="1">Belongs to the carbamate kinase family.</text>
</comment>
<evidence type="ECO:0000259" key="4">
    <source>
        <dbReference type="Pfam" id="PF00696"/>
    </source>
</evidence>
<dbReference type="EMBL" id="LAZR01007984">
    <property type="protein sequence ID" value="KKM81673.1"/>
    <property type="molecule type" value="Genomic_DNA"/>
</dbReference>
<dbReference type="CDD" id="cd04235">
    <property type="entry name" value="AAK_CK"/>
    <property type="match status" value="1"/>
</dbReference>
<dbReference type="AlphaFoldDB" id="A0A0F9KI70"/>
<dbReference type="NCBIfam" id="TIGR00746">
    <property type="entry name" value="arcC"/>
    <property type="match status" value="1"/>
</dbReference>
<dbReference type="InterPro" id="IPR001048">
    <property type="entry name" value="Asp/Glu/Uridylate_kinase"/>
</dbReference>
<protein>
    <recommendedName>
        <fullName evidence="4">Aspartate/glutamate/uridylate kinase domain-containing protein</fullName>
    </recommendedName>
</protein>
<dbReference type="SUPFAM" id="SSF53633">
    <property type="entry name" value="Carbamate kinase-like"/>
    <property type="match status" value="1"/>
</dbReference>
<evidence type="ECO:0000256" key="3">
    <source>
        <dbReference type="ARBA" id="ARBA00022777"/>
    </source>
</evidence>
<gene>
    <name evidence="5" type="ORF">LCGC14_1327440</name>
</gene>
<dbReference type="InterPro" id="IPR036393">
    <property type="entry name" value="AceGlu_kinase-like_sf"/>
</dbReference>
<dbReference type="PANTHER" id="PTHR30409:SF1">
    <property type="entry name" value="CARBAMATE KINASE-RELATED"/>
    <property type="match status" value="1"/>
</dbReference>
<keyword evidence="3" id="KW-0418">Kinase</keyword>
<dbReference type="Pfam" id="PF00696">
    <property type="entry name" value="AA_kinase"/>
    <property type="match status" value="1"/>
</dbReference>
<feature type="domain" description="Aspartate/glutamate/uridylate kinase" evidence="4">
    <location>
        <begin position="4"/>
        <end position="295"/>
    </location>
</feature>
<dbReference type="PRINTS" id="PR01469">
    <property type="entry name" value="CARBMTKINASE"/>
</dbReference>
<dbReference type="GO" id="GO:0019546">
    <property type="term" value="P:L-arginine deiminase pathway"/>
    <property type="evidence" value="ECO:0007669"/>
    <property type="project" value="TreeGrafter"/>
</dbReference>
<dbReference type="PIRSF" id="PIRSF000723">
    <property type="entry name" value="Carbamate_kin"/>
    <property type="match status" value="1"/>
</dbReference>
<evidence type="ECO:0000313" key="5">
    <source>
        <dbReference type="EMBL" id="KKM81673.1"/>
    </source>
</evidence>